<dbReference type="Proteomes" id="UP000577697">
    <property type="component" value="Unassembled WGS sequence"/>
</dbReference>
<evidence type="ECO:0000313" key="5">
    <source>
        <dbReference type="Proteomes" id="UP000577697"/>
    </source>
</evidence>
<proteinExistence type="predicted"/>
<keyword evidence="1" id="KW-0812">Transmembrane</keyword>
<evidence type="ECO:0000313" key="4">
    <source>
        <dbReference type="Proteomes" id="UP000075755"/>
    </source>
</evidence>
<keyword evidence="1" id="KW-1133">Transmembrane helix</keyword>
<protein>
    <submittedName>
        <fullName evidence="2">Uncharacterized protein</fullName>
    </submittedName>
</protein>
<evidence type="ECO:0000256" key="1">
    <source>
        <dbReference type="SAM" id="Phobius"/>
    </source>
</evidence>
<accession>A0AAC8YRU2</accession>
<keyword evidence="1" id="KW-0472">Membrane</keyword>
<evidence type="ECO:0000313" key="3">
    <source>
        <dbReference type="EMBL" id="MBB3706105.1"/>
    </source>
</evidence>
<reference evidence="3 5" key="2">
    <citation type="submission" date="2020-08" db="EMBL/GenBank/DDBJ databases">
        <title>Genomic Encyclopedia of Type Strains, Phase IV (KMG-IV): sequencing the most valuable type-strain genomes for metagenomic binning, comparative biology and taxonomic classification.</title>
        <authorList>
            <person name="Goeker M."/>
        </authorList>
    </citation>
    <scope>NUCLEOTIDE SEQUENCE [LARGE SCALE GENOMIC DNA]</scope>
    <source>
        <strain evidence="3 5">DSM 10368</strain>
    </source>
</reference>
<reference evidence="2 4" key="1">
    <citation type="submission" date="2016-03" db="EMBL/GenBank/DDBJ databases">
        <title>Complete genome of Aminobacter aminovorans KCTC 2477.</title>
        <authorList>
            <person name="Kim K.M."/>
        </authorList>
    </citation>
    <scope>NUCLEOTIDE SEQUENCE [LARGE SCALE GENOMIC DNA]</scope>
    <source>
        <strain evidence="2 4">KCTC 2477</strain>
    </source>
</reference>
<feature type="transmembrane region" description="Helical" evidence="1">
    <location>
        <begin position="25"/>
        <end position="47"/>
    </location>
</feature>
<gene>
    <name evidence="2" type="ORF">AA2016_4426</name>
    <name evidence="3" type="ORF">FHS67_002425</name>
</gene>
<keyword evidence="5" id="KW-1185">Reference proteome</keyword>
<dbReference type="Proteomes" id="UP000075755">
    <property type="component" value="Chromosome"/>
</dbReference>
<dbReference type="EMBL" id="JACICB010000008">
    <property type="protein sequence ID" value="MBB3706105.1"/>
    <property type="molecule type" value="Genomic_DNA"/>
</dbReference>
<evidence type="ECO:0000313" key="2">
    <source>
        <dbReference type="EMBL" id="AMS43338.1"/>
    </source>
</evidence>
<dbReference type="AlphaFoldDB" id="A0AAC8YRU2"/>
<name>A0AAC8YRU2_AMIAI</name>
<dbReference type="KEGG" id="aak:AA2016_4426"/>
<sequence length="142" mass="14998">MNQANNDRKSLDQRISDYRPSKKSLAWSIVISAILTMIFGFTAGGWVTGGSARLMATVAARDAVAELASTECVNRFLGGTDAAQRLTDLKALSSWQRDDFVKDGGWSQFGSEEVAGAAVMCADKLAAMDGVPETTSSAAVEG</sequence>
<dbReference type="EMBL" id="CP015005">
    <property type="protein sequence ID" value="AMS43338.1"/>
    <property type="molecule type" value="Genomic_DNA"/>
</dbReference>
<organism evidence="2 4">
    <name type="scientific">Aminobacter aminovorans</name>
    <name type="common">Chelatobacter heintzii</name>
    <dbReference type="NCBI Taxonomy" id="83263"/>
    <lineage>
        <taxon>Bacteria</taxon>
        <taxon>Pseudomonadati</taxon>
        <taxon>Pseudomonadota</taxon>
        <taxon>Alphaproteobacteria</taxon>
        <taxon>Hyphomicrobiales</taxon>
        <taxon>Phyllobacteriaceae</taxon>
        <taxon>Aminobacter</taxon>
    </lineage>
</organism>
<dbReference type="RefSeq" id="WP_067966828.1">
    <property type="nucleotide sequence ID" value="NZ_CP015005.1"/>
</dbReference>